<accession>A0ABW5LA87</accession>
<proteinExistence type="predicted"/>
<keyword evidence="3" id="KW-1185">Reference proteome</keyword>
<keyword evidence="1" id="KW-0472">Membrane</keyword>
<evidence type="ECO:0000313" key="2">
    <source>
        <dbReference type="EMBL" id="MFD2556985.1"/>
    </source>
</evidence>
<dbReference type="EMBL" id="JBHULD010000025">
    <property type="protein sequence ID" value="MFD2556985.1"/>
    <property type="molecule type" value="Genomic_DNA"/>
</dbReference>
<gene>
    <name evidence="2" type="ORF">ACFSQW_21525</name>
</gene>
<comment type="caution">
    <text evidence="2">The sequence shown here is derived from an EMBL/GenBank/DDBJ whole genome shotgun (WGS) entry which is preliminary data.</text>
</comment>
<protein>
    <submittedName>
        <fullName evidence="2">Uncharacterized protein</fullName>
    </submittedName>
</protein>
<sequence length="61" mass="6786">MKTVLSGILYFIVAFSSLFIVNPGVNINAIFTTSLIATIVTLLLFWAVILISKKRQQIEKS</sequence>
<reference evidence="3" key="1">
    <citation type="journal article" date="2019" name="Int. J. Syst. Evol. Microbiol.">
        <title>The Global Catalogue of Microorganisms (GCM) 10K type strain sequencing project: providing services to taxonomists for standard genome sequencing and annotation.</title>
        <authorList>
            <consortium name="The Broad Institute Genomics Platform"/>
            <consortium name="The Broad Institute Genome Sequencing Center for Infectious Disease"/>
            <person name="Wu L."/>
            <person name="Ma J."/>
        </authorList>
    </citation>
    <scope>NUCLEOTIDE SEQUENCE [LARGE SCALE GENOMIC DNA]</scope>
    <source>
        <strain evidence="3">KCTC 52298</strain>
    </source>
</reference>
<dbReference type="RefSeq" id="WP_210354633.1">
    <property type="nucleotide sequence ID" value="NZ_JAEQMU010000002.1"/>
</dbReference>
<evidence type="ECO:0000256" key="1">
    <source>
        <dbReference type="SAM" id="Phobius"/>
    </source>
</evidence>
<organism evidence="2 3">
    <name type="scientific">Sphingobacterium tabacisoli</name>
    <dbReference type="NCBI Taxonomy" id="2044855"/>
    <lineage>
        <taxon>Bacteria</taxon>
        <taxon>Pseudomonadati</taxon>
        <taxon>Bacteroidota</taxon>
        <taxon>Sphingobacteriia</taxon>
        <taxon>Sphingobacteriales</taxon>
        <taxon>Sphingobacteriaceae</taxon>
        <taxon>Sphingobacterium</taxon>
    </lineage>
</organism>
<name>A0ABW5LA87_9SPHI</name>
<feature type="transmembrane region" description="Helical" evidence="1">
    <location>
        <begin position="29"/>
        <end position="51"/>
    </location>
</feature>
<keyword evidence="1" id="KW-1133">Transmembrane helix</keyword>
<keyword evidence="1" id="KW-0812">Transmembrane</keyword>
<dbReference type="Proteomes" id="UP001597440">
    <property type="component" value="Unassembled WGS sequence"/>
</dbReference>
<evidence type="ECO:0000313" key="3">
    <source>
        <dbReference type="Proteomes" id="UP001597440"/>
    </source>
</evidence>